<dbReference type="EMBL" id="CP016033">
    <property type="protein sequence ID" value="ANK12834.1"/>
    <property type="molecule type" value="Genomic_DNA"/>
</dbReference>
<keyword evidence="4" id="KW-1185">Reference proteome</keyword>
<dbReference type="PANTHER" id="PTHR43842">
    <property type="entry name" value="PROPIONYL-COA CARBOXYLASE BETA CHAIN"/>
    <property type="match status" value="1"/>
</dbReference>
<dbReference type="InterPro" id="IPR011762">
    <property type="entry name" value="COA_CT_N"/>
</dbReference>
<dbReference type="Gene3D" id="3.90.226.10">
    <property type="entry name" value="2-enoyl-CoA Hydratase, Chain A, domain 1"/>
    <property type="match status" value="2"/>
</dbReference>
<dbReference type="RefSeq" id="WP_068350744.1">
    <property type="nucleotide sequence ID" value="NZ_CP016033.1"/>
</dbReference>
<name>A0A192D4Y0_9SPHN</name>
<dbReference type="OrthoDB" id="9803706at2"/>
<keyword evidence="3" id="KW-0808">Transferase</keyword>
<accession>A0A192D4Y0</accession>
<feature type="domain" description="CoA carboxyltransferase C-terminal" evidence="2">
    <location>
        <begin position="275"/>
        <end position="522"/>
    </location>
</feature>
<dbReference type="AlphaFoldDB" id="A0A192D4Y0"/>
<dbReference type="SUPFAM" id="SSF52096">
    <property type="entry name" value="ClpP/crotonase"/>
    <property type="match status" value="2"/>
</dbReference>
<dbReference type="InterPro" id="IPR034733">
    <property type="entry name" value="AcCoA_carboxyl_beta"/>
</dbReference>
<dbReference type="InterPro" id="IPR011763">
    <property type="entry name" value="COA_CT_C"/>
</dbReference>
<evidence type="ECO:0000313" key="4">
    <source>
        <dbReference type="Proteomes" id="UP000078263"/>
    </source>
</evidence>
<reference evidence="3 4" key="1">
    <citation type="submission" date="2016-05" db="EMBL/GenBank/DDBJ databases">
        <title>Compelete Genome Sequence of Bacteriochlorophyll-Synthesizing Bacterium Porphyrobacter neustonensis DSM 9434.</title>
        <authorList>
            <person name="Shi X.-L."/>
            <person name="Wu Y.-H."/>
            <person name="Cheng H."/>
            <person name="Xu L."/>
            <person name="Zhang X.-Q."/>
            <person name="Wang C.-S."/>
            <person name="Xu X.-W."/>
        </authorList>
    </citation>
    <scope>NUCLEOTIDE SEQUENCE [LARGE SCALE GENOMIC DNA]</scope>
    <source>
        <strain evidence="3 4">DSM 9434</strain>
    </source>
</reference>
<dbReference type="PROSITE" id="PS50989">
    <property type="entry name" value="COA_CT_CTER"/>
    <property type="match status" value="1"/>
</dbReference>
<dbReference type="GO" id="GO:0016740">
    <property type="term" value="F:transferase activity"/>
    <property type="evidence" value="ECO:0007669"/>
    <property type="project" value="UniProtKB-KW"/>
</dbReference>
<gene>
    <name evidence="3" type="ORF">A9D12_07610</name>
</gene>
<evidence type="ECO:0000259" key="2">
    <source>
        <dbReference type="PROSITE" id="PS50989"/>
    </source>
</evidence>
<dbReference type="PROSITE" id="PS50980">
    <property type="entry name" value="COA_CT_NTER"/>
    <property type="match status" value="1"/>
</dbReference>
<proteinExistence type="predicted"/>
<evidence type="ECO:0000313" key="3">
    <source>
        <dbReference type="EMBL" id="ANK12834.1"/>
    </source>
</evidence>
<evidence type="ECO:0000259" key="1">
    <source>
        <dbReference type="PROSITE" id="PS50980"/>
    </source>
</evidence>
<dbReference type="InterPro" id="IPR051047">
    <property type="entry name" value="AccD/PCCB"/>
</dbReference>
<dbReference type="PANTHER" id="PTHR43842:SF2">
    <property type="entry name" value="PROPIONYL-COA CARBOXYLASE BETA CHAIN, MITOCHONDRIAL"/>
    <property type="match status" value="1"/>
</dbReference>
<dbReference type="GO" id="GO:0004658">
    <property type="term" value="F:propionyl-CoA carboxylase activity"/>
    <property type="evidence" value="ECO:0007669"/>
    <property type="project" value="TreeGrafter"/>
</dbReference>
<dbReference type="InterPro" id="IPR029045">
    <property type="entry name" value="ClpP/crotonase-like_dom_sf"/>
</dbReference>
<dbReference type="STRING" id="1112.A9D12_07610"/>
<dbReference type="Pfam" id="PF01039">
    <property type="entry name" value="Carboxyl_trans"/>
    <property type="match status" value="1"/>
</dbReference>
<organism evidence="3 4">
    <name type="scientific">Erythrobacter neustonensis</name>
    <dbReference type="NCBI Taxonomy" id="1112"/>
    <lineage>
        <taxon>Bacteria</taxon>
        <taxon>Pseudomonadati</taxon>
        <taxon>Pseudomonadota</taxon>
        <taxon>Alphaproteobacteria</taxon>
        <taxon>Sphingomonadales</taxon>
        <taxon>Erythrobacteraceae</taxon>
        <taxon>Erythrobacter/Porphyrobacter group</taxon>
        <taxon>Erythrobacter</taxon>
    </lineage>
</organism>
<feature type="domain" description="CoA carboxyltransferase N-terminal" evidence="1">
    <location>
        <begin position="1"/>
        <end position="271"/>
    </location>
</feature>
<dbReference type="KEGG" id="pns:A9D12_07610"/>
<dbReference type="Proteomes" id="UP000078263">
    <property type="component" value="Chromosome"/>
</dbReference>
<protein>
    <submittedName>
        <fullName evidence="3">Methylmalonyl-CoA carboxyltransferase</fullName>
    </submittedName>
</protein>
<sequence length="522" mass="56534">MSWAKELEELRRRETFAEQMGGVDKVARQHGRGKMDARARLAALCDTGSFREIGKIAGSARYDASGDLAHVTPAPFLFGKALINGRPVVATADDFTIRGGAADAGIARKMVQAERMAHELKLPIIRMIDGTGGGGSVKTLEQIGATYIPAVPGWGDVVTNLDTVPVVALALGPTAGLGAARTVASHYSIMVKGLSQIFAAGPAVVDGLGDAYKGAAANHEEAKEALGGSAIHTRNGVVDDEVGSEAEAFARARHFLSFMPEYVGQPARRIATGDPADRREEALLSLVPREEKQVYSMRRCLDHVFDHGTVFEIGRHWGRAAITALARLDGWPVFVIASDPSYLGGSWEAKTSEKVERFVRLADQFRLPIVHLVDNPGFMIGREAEMAGTIRYGVDAMNAIYRATVPLASVVLRRAYGIAGSAMSNAERYQYRYCWPSGDWGSLPIAGGLEVAYKSELEASDDPAALLEDIRERLAKVTSPFRSAERFNVEDIIDPRDTRPLLCEFAGLAWRRLGADQDGLRR</sequence>